<feature type="non-terminal residue" evidence="2">
    <location>
        <position position="206"/>
    </location>
</feature>
<evidence type="ECO:0000313" key="3">
    <source>
        <dbReference type="Proteomes" id="UP000076858"/>
    </source>
</evidence>
<dbReference type="AlphaFoldDB" id="A0A164HXZ0"/>
<dbReference type="OrthoDB" id="21502at2759"/>
<keyword evidence="3" id="KW-1185">Reference proteome</keyword>
<dbReference type="EMBL" id="LRGB01008979">
    <property type="protein sequence ID" value="KZS00675.1"/>
    <property type="molecule type" value="Genomic_DNA"/>
</dbReference>
<sequence>MRSQSRKQNVHESVNSKSDVAIVASEDSESIKLSQKKSHNIINLAEGLPMQITKEQLKAILSQPASNVADKVVLLDARDRLVRLMRDIKGKTGNTKKAITLRGTCLDMCPEKERYSRAEKHRLALFEMLVSDEKDYEVDHRLAVKEYSRSSADQAEPLAHELRPLPVLQMTMDYLIARIVNRCDKPGENLAEWFNFLWDRMRGIRK</sequence>
<feature type="domain" description="SAC3/GANP/THP3 conserved" evidence="1">
    <location>
        <begin position="108"/>
        <end position="206"/>
    </location>
</feature>
<dbReference type="GO" id="GO:0006406">
    <property type="term" value="P:mRNA export from nucleus"/>
    <property type="evidence" value="ECO:0007669"/>
    <property type="project" value="TreeGrafter"/>
</dbReference>
<dbReference type="GO" id="GO:0070390">
    <property type="term" value="C:transcription export complex 2"/>
    <property type="evidence" value="ECO:0007669"/>
    <property type="project" value="TreeGrafter"/>
</dbReference>
<accession>A0A164HXZ0</accession>
<name>A0A164HXZ0_9CRUS</name>
<dbReference type="PANTHER" id="PTHR12436:SF3">
    <property type="entry name" value="GERMINAL-CENTER ASSOCIATED NUCLEAR PROTEIN"/>
    <property type="match status" value="1"/>
</dbReference>
<proteinExistence type="predicted"/>
<dbReference type="STRING" id="35525.A0A164HXZ0"/>
<dbReference type="InterPro" id="IPR045107">
    <property type="entry name" value="SAC3/GANP/THP3"/>
</dbReference>
<dbReference type="InterPro" id="IPR005062">
    <property type="entry name" value="SAC3/GANP/THP3_conserved"/>
</dbReference>
<dbReference type="Proteomes" id="UP000076858">
    <property type="component" value="Unassembled WGS sequence"/>
</dbReference>
<dbReference type="Pfam" id="PF03399">
    <property type="entry name" value="SAC3_GANP"/>
    <property type="match status" value="1"/>
</dbReference>
<reference evidence="2 3" key="1">
    <citation type="submission" date="2016-03" db="EMBL/GenBank/DDBJ databases">
        <title>EvidentialGene: Evidence-directed Construction of Genes on Genomes.</title>
        <authorList>
            <person name="Gilbert D.G."/>
            <person name="Choi J.-H."/>
            <person name="Mockaitis K."/>
            <person name="Colbourne J."/>
            <person name="Pfrender M."/>
        </authorList>
    </citation>
    <scope>NUCLEOTIDE SEQUENCE [LARGE SCALE GENOMIC DNA]</scope>
    <source>
        <strain evidence="2 3">Xinb3</strain>
        <tissue evidence="2">Complete organism</tissue>
    </source>
</reference>
<dbReference type="PANTHER" id="PTHR12436">
    <property type="entry name" value="80 KDA MCM3-ASSOCIATED PROTEIN"/>
    <property type="match status" value="1"/>
</dbReference>
<organism evidence="2 3">
    <name type="scientific">Daphnia magna</name>
    <dbReference type="NCBI Taxonomy" id="35525"/>
    <lineage>
        <taxon>Eukaryota</taxon>
        <taxon>Metazoa</taxon>
        <taxon>Ecdysozoa</taxon>
        <taxon>Arthropoda</taxon>
        <taxon>Crustacea</taxon>
        <taxon>Branchiopoda</taxon>
        <taxon>Diplostraca</taxon>
        <taxon>Cladocera</taxon>
        <taxon>Anomopoda</taxon>
        <taxon>Daphniidae</taxon>
        <taxon>Daphnia</taxon>
    </lineage>
</organism>
<protein>
    <submittedName>
        <fullName evidence="2">Putative Xmas-2 protein</fullName>
    </submittedName>
</protein>
<gene>
    <name evidence="2" type="ORF">APZ42_002939</name>
</gene>
<dbReference type="GO" id="GO:0005737">
    <property type="term" value="C:cytoplasm"/>
    <property type="evidence" value="ECO:0007669"/>
    <property type="project" value="TreeGrafter"/>
</dbReference>
<dbReference type="Gene3D" id="1.25.40.990">
    <property type="match status" value="1"/>
</dbReference>
<evidence type="ECO:0000259" key="1">
    <source>
        <dbReference type="Pfam" id="PF03399"/>
    </source>
</evidence>
<evidence type="ECO:0000313" key="2">
    <source>
        <dbReference type="EMBL" id="KZS00675.1"/>
    </source>
</evidence>
<comment type="caution">
    <text evidence="2">The sequence shown here is derived from an EMBL/GenBank/DDBJ whole genome shotgun (WGS) entry which is preliminary data.</text>
</comment>